<gene>
    <name evidence="1" type="ORF">SKTS_14860</name>
</gene>
<dbReference type="NCBIfam" id="TIGR03016">
    <property type="entry name" value="pepcterm_hypo_1"/>
    <property type="match status" value="1"/>
</dbReference>
<organism evidence="1 2">
    <name type="scientific">Sulfurimicrobium lacus</name>
    <dbReference type="NCBI Taxonomy" id="2715678"/>
    <lineage>
        <taxon>Bacteria</taxon>
        <taxon>Pseudomonadati</taxon>
        <taxon>Pseudomonadota</taxon>
        <taxon>Betaproteobacteria</taxon>
        <taxon>Nitrosomonadales</taxon>
        <taxon>Sulfuricellaceae</taxon>
        <taxon>Sulfurimicrobium</taxon>
    </lineage>
</organism>
<dbReference type="KEGG" id="slac:SKTS_14860"/>
<evidence type="ECO:0008006" key="3">
    <source>
        <dbReference type="Google" id="ProtNLM"/>
    </source>
</evidence>
<reference evidence="2" key="1">
    <citation type="submission" date="2020-03" db="EMBL/GenBank/DDBJ databases">
        <title>Complete genome sequence of sulfur-oxidizing bacterium skT11.</title>
        <authorList>
            <person name="Kanda M."/>
            <person name="Kojima H."/>
            <person name="Fukui M."/>
        </authorList>
    </citation>
    <scope>NUCLEOTIDE SEQUENCE [LARGE SCALE GENOMIC DNA]</scope>
    <source>
        <strain evidence="2">skT11</strain>
    </source>
</reference>
<dbReference type="SUPFAM" id="SSF56935">
    <property type="entry name" value="Porins"/>
    <property type="match status" value="1"/>
</dbReference>
<dbReference type="EMBL" id="AP022853">
    <property type="protein sequence ID" value="BCB26600.1"/>
    <property type="molecule type" value="Genomic_DNA"/>
</dbReference>
<keyword evidence="2" id="KW-1185">Reference proteome</keyword>
<dbReference type="AlphaFoldDB" id="A0A6F8VB92"/>
<proteinExistence type="predicted"/>
<evidence type="ECO:0000313" key="2">
    <source>
        <dbReference type="Proteomes" id="UP000502260"/>
    </source>
</evidence>
<evidence type="ECO:0000313" key="1">
    <source>
        <dbReference type="EMBL" id="BCB26600.1"/>
    </source>
</evidence>
<dbReference type="InterPro" id="IPR017467">
    <property type="entry name" value="CHP03016_PEP-CTERM"/>
</dbReference>
<dbReference type="Proteomes" id="UP000502260">
    <property type="component" value="Chromosome"/>
</dbReference>
<name>A0A6F8VB92_9PROT</name>
<sequence length="444" mass="48927">MVTQITPGISLTGTGPRLKVKARYAMQNLFYLEDSRRNAINHMLSANANTELIEDLFFMDGQAAISQQNTTLSGQQTTDNTNVTGNRAEVRTYSLSPYLRHRFSTVASSELRYTHSGASTDIGALSNSQTDRINLQLNSGASFKTLGWGLNYSKQKISYGSTTNTLVKDLNNETFSGNLRYMLTPRFGLTATGGYEKNDYISIGAKPEGSFWSGGFSWAPTSLTSIDASAGKRFFGNTYSLAARHHTRLTAWTLAYKEDITSTQFQFLVPAQLLIDPTTNQPFRDPATGLPVVQSDAVNFFTNRLFLQKSLRASVALQGVRNNLIFSLFSVSREAQTTQAADSALLGTSNLALSDKTKQVGGNAIWNLRLGPRTSTYLNAGYARNTYPVLGRTDNDKNLRLGLTRQFQPKLSGAVELRRLQRDSSQSGSDYRENAITASVHMIF</sequence>
<protein>
    <recommendedName>
        <fullName evidence="3">TIGR03016 family PEP-CTERM system-associated outer membrane protein</fullName>
    </recommendedName>
</protein>
<accession>A0A6F8VB92</accession>